<dbReference type="PROSITE" id="PS50297">
    <property type="entry name" value="ANK_REP_REGION"/>
    <property type="match status" value="1"/>
</dbReference>
<dbReference type="InterPro" id="IPR036770">
    <property type="entry name" value="Ankyrin_rpt-contain_sf"/>
</dbReference>
<dbReference type="SMART" id="SM00248">
    <property type="entry name" value="ANK"/>
    <property type="match status" value="3"/>
</dbReference>
<sequence length="502" mass="55817">MAEVPIYPVAEVEKGVSRLCIQDQLPQTIQTHEIQEHHQANSFQEDRSKSIQEHRTQSLHKKYQSNSIPEHESNTELIPCSIPDELSDSPTVVDKVSQAVSESDGSPGRCIDYYVKNGDHRSARRYFKKLSAKGRLSSFDFHIQGDPSLPSLLSVAAGAGDLEMCEILVNNGADVNQVGNTLTAIEILFCSNNASPENVQWFLKHGAHPRLCVSFASTMGLKETLAVLLRNGADPNQGQMFGRSPLLSACYGKHLKCISLLLDYGADPSLILESPAFRDIEGKSSSEDSSSLDLPHSPFEHALLETFPLPLCRRLFRRSLLTDALIRPRAPSLAVLIMATRNLHHVRLFLETGVVLHMSPANKDAMLTEMFGCKDKSNNEQRQHSGAWQGGKGLVGLPPTLNKSGPLTGRHITRKAKKRMKFGWIYHCRAALWTSYYAMDFAPWDHFGKTRSRLPEPVLKNVFTLKHISRRAPCSFRDAVVTPSLRGAPRSVPLARREDAAE</sequence>
<dbReference type="Gene3D" id="1.25.40.20">
    <property type="entry name" value="Ankyrin repeat-containing domain"/>
    <property type="match status" value="2"/>
</dbReference>
<proteinExistence type="predicted"/>
<keyword evidence="2" id="KW-0040">ANK repeat</keyword>
<feature type="compositionally biased region" description="Basic and acidic residues" evidence="3">
    <location>
        <begin position="36"/>
        <end position="56"/>
    </location>
</feature>
<accession>A0A7R8WAE2</accession>
<dbReference type="EMBL" id="OB660591">
    <property type="protein sequence ID" value="CAD7225515.1"/>
    <property type="molecule type" value="Genomic_DNA"/>
</dbReference>
<dbReference type="SUPFAM" id="SSF48403">
    <property type="entry name" value="Ankyrin repeat"/>
    <property type="match status" value="1"/>
</dbReference>
<dbReference type="PANTHER" id="PTHR24198">
    <property type="entry name" value="ANKYRIN REPEAT AND PROTEIN KINASE DOMAIN-CONTAINING PROTEIN"/>
    <property type="match status" value="1"/>
</dbReference>
<organism evidence="4">
    <name type="scientific">Cyprideis torosa</name>
    <dbReference type="NCBI Taxonomy" id="163714"/>
    <lineage>
        <taxon>Eukaryota</taxon>
        <taxon>Metazoa</taxon>
        <taxon>Ecdysozoa</taxon>
        <taxon>Arthropoda</taxon>
        <taxon>Crustacea</taxon>
        <taxon>Oligostraca</taxon>
        <taxon>Ostracoda</taxon>
        <taxon>Podocopa</taxon>
        <taxon>Podocopida</taxon>
        <taxon>Cytherocopina</taxon>
        <taxon>Cytheroidea</taxon>
        <taxon>Cytherideidae</taxon>
        <taxon>Cyprideis</taxon>
    </lineage>
</organism>
<keyword evidence="1" id="KW-0677">Repeat</keyword>
<gene>
    <name evidence="4" type="ORF">CTOB1V02_LOCUS3454</name>
</gene>
<evidence type="ECO:0000256" key="2">
    <source>
        <dbReference type="ARBA" id="ARBA00023043"/>
    </source>
</evidence>
<dbReference type="AlphaFoldDB" id="A0A7R8WAE2"/>
<dbReference type="PROSITE" id="PS50088">
    <property type="entry name" value="ANK_REPEAT"/>
    <property type="match status" value="2"/>
</dbReference>
<dbReference type="Pfam" id="PF00023">
    <property type="entry name" value="Ank"/>
    <property type="match status" value="2"/>
</dbReference>
<dbReference type="OrthoDB" id="366390at2759"/>
<feature type="region of interest" description="Disordered" evidence="3">
    <location>
        <begin position="36"/>
        <end position="73"/>
    </location>
</feature>
<evidence type="ECO:0000256" key="1">
    <source>
        <dbReference type="ARBA" id="ARBA00022737"/>
    </source>
</evidence>
<protein>
    <submittedName>
        <fullName evidence="4">Uncharacterized protein</fullName>
    </submittedName>
</protein>
<evidence type="ECO:0000313" key="4">
    <source>
        <dbReference type="EMBL" id="CAD7225515.1"/>
    </source>
</evidence>
<dbReference type="PANTHER" id="PTHR24198:SF194">
    <property type="entry name" value="INVERSIN-A"/>
    <property type="match status" value="1"/>
</dbReference>
<dbReference type="InterPro" id="IPR002110">
    <property type="entry name" value="Ankyrin_rpt"/>
</dbReference>
<evidence type="ECO:0000256" key="3">
    <source>
        <dbReference type="SAM" id="MobiDB-lite"/>
    </source>
</evidence>
<reference evidence="4" key="1">
    <citation type="submission" date="2020-11" db="EMBL/GenBank/DDBJ databases">
        <authorList>
            <person name="Tran Van P."/>
        </authorList>
    </citation>
    <scope>NUCLEOTIDE SEQUENCE</scope>
</reference>
<name>A0A7R8WAE2_9CRUS</name>